<feature type="domain" description="Alpha/beta hydrolase fold-3" evidence="4">
    <location>
        <begin position="128"/>
        <end position="347"/>
    </location>
</feature>
<name>A0A6A5SH16_9PLEO</name>
<dbReference type="PROSITE" id="PS01174">
    <property type="entry name" value="LIPASE_GDXG_SER"/>
    <property type="match status" value="1"/>
</dbReference>
<dbReference type="InterPro" id="IPR029058">
    <property type="entry name" value="AB_hydrolase_fold"/>
</dbReference>
<dbReference type="Gene3D" id="3.40.50.1820">
    <property type="entry name" value="alpha/beta hydrolase"/>
    <property type="match status" value="1"/>
</dbReference>
<evidence type="ECO:0000256" key="3">
    <source>
        <dbReference type="PROSITE-ProRule" id="PRU10038"/>
    </source>
</evidence>
<sequence>MAIFAQQPAKGIYVLGALGFELVRFPLIFVKCLVGYGRQHPTWNLRQALAVRAVFSFIYHMSVVQLSTPLPLAPGAEKERYVSIKPANEDAYKGPLRGNADVKPVEIGATWYPAPLSAASDRSNIRVILHVHGGGFVVGDGRTKATGYAAKKLLKYATATHVFCPQYRLSTLPASKTSNPFPAALQDTLTSYLYLVNDLKISPKDIVLSGDSAGGNLAISLLRYITEYGSDLGLPTPSAALLWSPWINPADTSGSYVYDNDNYITDYISPPFTTWGTSAYAGLAGVESLARPYISHKNNTFKTEVPLWVSIGSGEVLYYDVIEWAGKMKEAGNNVTRDVEKHVPHDILPMGHMLGFDKEVTSMAKRAGEWLRDARK</sequence>
<keyword evidence="2 5" id="KW-0378">Hydrolase</keyword>
<organism evidence="5 6">
    <name type="scientific">Clathrospora elynae</name>
    <dbReference type="NCBI Taxonomy" id="706981"/>
    <lineage>
        <taxon>Eukaryota</taxon>
        <taxon>Fungi</taxon>
        <taxon>Dikarya</taxon>
        <taxon>Ascomycota</taxon>
        <taxon>Pezizomycotina</taxon>
        <taxon>Dothideomycetes</taxon>
        <taxon>Pleosporomycetidae</taxon>
        <taxon>Pleosporales</taxon>
        <taxon>Diademaceae</taxon>
        <taxon>Clathrospora</taxon>
    </lineage>
</organism>
<dbReference type="InterPro" id="IPR033140">
    <property type="entry name" value="Lipase_GDXG_put_SER_AS"/>
</dbReference>
<evidence type="ECO:0000259" key="4">
    <source>
        <dbReference type="Pfam" id="PF07859"/>
    </source>
</evidence>
<evidence type="ECO:0000313" key="5">
    <source>
        <dbReference type="EMBL" id="KAF1936687.1"/>
    </source>
</evidence>
<reference evidence="5" key="1">
    <citation type="journal article" date="2020" name="Stud. Mycol.">
        <title>101 Dothideomycetes genomes: a test case for predicting lifestyles and emergence of pathogens.</title>
        <authorList>
            <person name="Haridas S."/>
            <person name="Albert R."/>
            <person name="Binder M."/>
            <person name="Bloem J."/>
            <person name="Labutti K."/>
            <person name="Salamov A."/>
            <person name="Andreopoulos B."/>
            <person name="Baker S."/>
            <person name="Barry K."/>
            <person name="Bills G."/>
            <person name="Bluhm B."/>
            <person name="Cannon C."/>
            <person name="Castanera R."/>
            <person name="Culley D."/>
            <person name="Daum C."/>
            <person name="Ezra D."/>
            <person name="Gonzalez J."/>
            <person name="Henrissat B."/>
            <person name="Kuo A."/>
            <person name="Liang C."/>
            <person name="Lipzen A."/>
            <person name="Lutzoni F."/>
            <person name="Magnuson J."/>
            <person name="Mondo S."/>
            <person name="Nolan M."/>
            <person name="Ohm R."/>
            <person name="Pangilinan J."/>
            <person name="Park H.-J."/>
            <person name="Ramirez L."/>
            <person name="Alfaro M."/>
            <person name="Sun H."/>
            <person name="Tritt A."/>
            <person name="Yoshinaga Y."/>
            <person name="Zwiers L.-H."/>
            <person name="Turgeon B."/>
            <person name="Goodwin S."/>
            <person name="Spatafora J."/>
            <person name="Crous P."/>
            <person name="Grigoriev I."/>
        </authorList>
    </citation>
    <scope>NUCLEOTIDE SEQUENCE</scope>
    <source>
        <strain evidence="5">CBS 161.51</strain>
    </source>
</reference>
<dbReference type="Proteomes" id="UP000800038">
    <property type="component" value="Unassembled WGS sequence"/>
</dbReference>
<dbReference type="Pfam" id="PF07859">
    <property type="entry name" value="Abhydrolase_3"/>
    <property type="match status" value="1"/>
</dbReference>
<gene>
    <name evidence="5" type="ORF">EJ02DRAFT_459334</name>
</gene>
<evidence type="ECO:0000313" key="6">
    <source>
        <dbReference type="Proteomes" id="UP000800038"/>
    </source>
</evidence>
<dbReference type="OrthoDB" id="2152029at2759"/>
<dbReference type="PANTHER" id="PTHR48081:SF8">
    <property type="entry name" value="ALPHA_BETA HYDROLASE FOLD-3 DOMAIN-CONTAINING PROTEIN-RELATED"/>
    <property type="match status" value="1"/>
</dbReference>
<evidence type="ECO:0000256" key="1">
    <source>
        <dbReference type="ARBA" id="ARBA00010515"/>
    </source>
</evidence>
<dbReference type="InterPro" id="IPR050300">
    <property type="entry name" value="GDXG_lipolytic_enzyme"/>
</dbReference>
<dbReference type="GO" id="GO:0016787">
    <property type="term" value="F:hydrolase activity"/>
    <property type="evidence" value="ECO:0007669"/>
    <property type="project" value="UniProtKB-KW"/>
</dbReference>
<dbReference type="AlphaFoldDB" id="A0A6A5SH16"/>
<protein>
    <submittedName>
        <fullName evidence="5">Alpha/beta-hydrolase</fullName>
    </submittedName>
</protein>
<feature type="active site" evidence="3">
    <location>
        <position position="212"/>
    </location>
</feature>
<evidence type="ECO:0000256" key="2">
    <source>
        <dbReference type="ARBA" id="ARBA00022801"/>
    </source>
</evidence>
<keyword evidence="6" id="KW-1185">Reference proteome</keyword>
<dbReference type="PANTHER" id="PTHR48081">
    <property type="entry name" value="AB HYDROLASE SUPERFAMILY PROTEIN C4A8.06C"/>
    <property type="match status" value="1"/>
</dbReference>
<dbReference type="InterPro" id="IPR013094">
    <property type="entry name" value="AB_hydrolase_3"/>
</dbReference>
<proteinExistence type="inferred from homology"/>
<dbReference type="SUPFAM" id="SSF53474">
    <property type="entry name" value="alpha/beta-Hydrolases"/>
    <property type="match status" value="1"/>
</dbReference>
<accession>A0A6A5SH16</accession>
<dbReference type="EMBL" id="ML976175">
    <property type="protein sequence ID" value="KAF1936687.1"/>
    <property type="molecule type" value="Genomic_DNA"/>
</dbReference>
<comment type="similarity">
    <text evidence="1">Belongs to the 'GDXG' lipolytic enzyme family.</text>
</comment>